<evidence type="ECO:0000259" key="2">
    <source>
        <dbReference type="Pfam" id="PF20171"/>
    </source>
</evidence>
<gene>
    <name evidence="3" type="ORF">J2S35_000096</name>
</gene>
<dbReference type="InterPro" id="IPR046802">
    <property type="entry name" value="OpcA_G6PD_C"/>
</dbReference>
<dbReference type="AlphaFoldDB" id="A0AAE4C4A2"/>
<dbReference type="PANTHER" id="PTHR38658">
    <property type="entry name" value="OXPP CYCLE PROTEIN OPCA-RELATED"/>
    <property type="match status" value="1"/>
</dbReference>
<proteinExistence type="predicted"/>
<dbReference type="RefSeq" id="WP_309848618.1">
    <property type="nucleotide sequence ID" value="NZ_BAAAIU010000004.1"/>
</dbReference>
<evidence type="ECO:0000259" key="1">
    <source>
        <dbReference type="Pfam" id="PF10128"/>
    </source>
</evidence>
<organism evidence="3 4">
    <name type="scientific">Falsarthrobacter nasiphocae</name>
    <dbReference type="NCBI Taxonomy" id="189863"/>
    <lineage>
        <taxon>Bacteria</taxon>
        <taxon>Bacillati</taxon>
        <taxon>Actinomycetota</taxon>
        <taxon>Actinomycetes</taxon>
        <taxon>Micrococcales</taxon>
        <taxon>Micrococcaceae</taxon>
        <taxon>Falsarthrobacter</taxon>
    </lineage>
</organism>
<dbReference type="Pfam" id="PF10128">
    <property type="entry name" value="OpcA_G6PD_assem"/>
    <property type="match status" value="1"/>
</dbReference>
<feature type="domain" description="Glucose-6-phosphate dehydrogenase assembly protein OpcA C-terminal" evidence="2">
    <location>
        <begin position="165"/>
        <end position="297"/>
    </location>
</feature>
<evidence type="ECO:0000313" key="4">
    <source>
        <dbReference type="Proteomes" id="UP001247307"/>
    </source>
</evidence>
<dbReference type="EMBL" id="JAVDUI010000001">
    <property type="protein sequence ID" value="MDR6891156.1"/>
    <property type="molecule type" value="Genomic_DNA"/>
</dbReference>
<comment type="caution">
    <text evidence="3">The sequence shown here is derived from an EMBL/GenBank/DDBJ whole genome shotgun (WGS) entry which is preliminary data.</text>
</comment>
<feature type="domain" description="Glucose-6-phosphate dehydrogenase assembly protein OpcA N-terminal" evidence="1">
    <location>
        <begin position="51"/>
        <end position="160"/>
    </location>
</feature>
<accession>A0AAE4C4A2</accession>
<reference evidence="3" key="1">
    <citation type="submission" date="2023-07" db="EMBL/GenBank/DDBJ databases">
        <title>Sequencing the genomes of 1000 actinobacteria strains.</title>
        <authorList>
            <person name="Klenk H.-P."/>
        </authorList>
    </citation>
    <scope>NUCLEOTIDE SEQUENCE</scope>
    <source>
        <strain evidence="3">DSM 13988</strain>
    </source>
</reference>
<dbReference type="Proteomes" id="UP001247307">
    <property type="component" value="Unassembled WGS sequence"/>
</dbReference>
<sequence length="315" mass="33927">MIVDLPSTTVSKVDKALNRLRKEGGVSAVSRVLTLLVQSGPEGYEEAVEAANAASREHPCRVVVLVAGDPEAEARLDAQIRVGGDAGASEVIVLEAHGALAGESESLVSGLLLPDAPIVLWWPDGVAGTKTERTLGRMATRRITDSAADDDPRAALLTLAGRYRPGDTDLAWTRLTLWRGQLAAIVDLINPATITQITVDGAPNSPSTTLLAAWLSERLPVRVTVASTPTAPTEGVTRIRISRPEGDIELVRTAERVVELYQPGQNVQRISLPERTLEDCLSEELRRLDADEVFGEVIKSPMIRTSLRSVRPSER</sequence>
<dbReference type="Pfam" id="PF20171">
    <property type="entry name" value="OpcA_G6PD_C"/>
    <property type="match status" value="1"/>
</dbReference>
<dbReference type="PANTHER" id="PTHR38658:SF1">
    <property type="entry name" value="OXPP CYCLE PROTEIN OPCA-RELATED"/>
    <property type="match status" value="1"/>
</dbReference>
<keyword evidence="4" id="KW-1185">Reference proteome</keyword>
<dbReference type="InterPro" id="IPR046801">
    <property type="entry name" value="OpcA_G6PD_N"/>
</dbReference>
<protein>
    <submittedName>
        <fullName evidence="3">Glucose-6-phosphate dehydrogenase assembly protein OpcA</fullName>
    </submittedName>
</protein>
<evidence type="ECO:0000313" key="3">
    <source>
        <dbReference type="EMBL" id="MDR6891156.1"/>
    </source>
</evidence>
<dbReference type="InterPro" id="IPR004555">
    <property type="entry name" value="G6PDH_assembly_OpcA"/>
</dbReference>
<name>A0AAE4C4A2_9MICC</name>